<feature type="transmembrane region" description="Helical" evidence="1">
    <location>
        <begin position="37"/>
        <end position="58"/>
    </location>
</feature>
<dbReference type="EMBL" id="FPKU01000003">
    <property type="protein sequence ID" value="SFZ86042.1"/>
    <property type="molecule type" value="Genomic_DNA"/>
</dbReference>
<protein>
    <submittedName>
        <fullName evidence="3">Tripartite tricarboxylate transporter TctB family protein</fullName>
    </submittedName>
</protein>
<feature type="domain" description="DUF1468" evidence="2">
    <location>
        <begin position="6"/>
        <end position="161"/>
    </location>
</feature>
<dbReference type="InterPro" id="IPR009936">
    <property type="entry name" value="DUF1468"/>
</dbReference>
<dbReference type="Pfam" id="PF07331">
    <property type="entry name" value="TctB"/>
    <property type="match status" value="1"/>
</dbReference>
<keyword evidence="1" id="KW-0472">Membrane</keyword>
<reference evidence="3 4" key="1">
    <citation type="submission" date="2016-11" db="EMBL/GenBank/DDBJ databases">
        <authorList>
            <person name="Jaros S."/>
            <person name="Januszkiewicz K."/>
            <person name="Wedrychowicz H."/>
        </authorList>
    </citation>
    <scope>NUCLEOTIDE SEQUENCE [LARGE SCALE GENOMIC DNA]</scope>
    <source>
        <strain evidence="3 4">ATCC 23634</strain>
    </source>
</reference>
<keyword evidence="1" id="KW-1133">Transmembrane helix</keyword>
<feature type="transmembrane region" description="Helical" evidence="1">
    <location>
        <begin position="113"/>
        <end position="135"/>
    </location>
</feature>
<keyword evidence="1" id="KW-0812">Transmembrane</keyword>
<name>A0A1K2I0Y1_9HYPH</name>
<feature type="transmembrane region" description="Helical" evidence="1">
    <location>
        <begin position="141"/>
        <end position="160"/>
    </location>
</feature>
<gene>
    <name evidence="3" type="ORF">SAMN02983003_3216</name>
</gene>
<evidence type="ECO:0000256" key="1">
    <source>
        <dbReference type="SAM" id="Phobius"/>
    </source>
</evidence>
<proteinExistence type="predicted"/>
<organism evidence="3 4">
    <name type="scientific">Devosia enhydra</name>
    <dbReference type="NCBI Taxonomy" id="665118"/>
    <lineage>
        <taxon>Bacteria</taxon>
        <taxon>Pseudomonadati</taxon>
        <taxon>Pseudomonadota</taxon>
        <taxon>Alphaproteobacteria</taxon>
        <taxon>Hyphomicrobiales</taxon>
        <taxon>Devosiaceae</taxon>
        <taxon>Devosia</taxon>
    </lineage>
</organism>
<dbReference type="AlphaFoldDB" id="A0A1K2I0Y1"/>
<dbReference type="OrthoDB" id="5519430at2"/>
<evidence type="ECO:0000259" key="2">
    <source>
        <dbReference type="Pfam" id="PF07331"/>
    </source>
</evidence>
<evidence type="ECO:0000313" key="3">
    <source>
        <dbReference type="EMBL" id="SFZ86042.1"/>
    </source>
</evidence>
<accession>A0A1K2I0Y1</accession>
<dbReference type="STRING" id="665118.SAMN02983003_3216"/>
<keyword evidence="4" id="KW-1185">Reference proteome</keyword>
<dbReference type="Proteomes" id="UP000183447">
    <property type="component" value="Unassembled WGS sequence"/>
</dbReference>
<evidence type="ECO:0000313" key="4">
    <source>
        <dbReference type="Proteomes" id="UP000183447"/>
    </source>
</evidence>
<sequence length="173" mass="18487">MREWLGALGFLAFAVGVLAVGANLQVMTRFGPGPGFFLRGLAIVLIGLVLIHALTLVLGRRRVQAAEATPDHPEAVLFRDEDDEPLIAPPGAGWRFVALAGAMMAYALLIERLGFLVSTTLLCFVAMTVLGRPWLRSALEALVAILVAWLVFGRLLGVNLPSASLPPFSMLGL</sequence>
<dbReference type="RefSeq" id="WP_072345340.1">
    <property type="nucleotide sequence ID" value="NZ_FPKU01000003.1"/>
</dbReference>